<keyword evidence="4" id="KW-1185">Reference proteome</keyword>
<feature type="transmembrane region" description="Helical" evidence="1">
    <location>
        <begin position="315"/>
        <end position="338"/>
    </location>
</feature>
<accession>A0ABN2SZD6</accession>
<feature type="transmembrane region" description="Helical" evidence="1">
    <location>
        <begin position="124"/>
        <end position="142"/>
    </location>
</feature>
<feature type="transmembrane region" description="Helical" evidence="1">
    <location>
        <begin position="201"/>
        <end position="221"/>
    </location>
</feature>
<gene>
    <name evidence="3" type="ORF">GCM10009777_34120</name>
</gene>
<dbReference type="InterPro" id="IPR043728">
    <property type="entry name" value="DUF5671"/>
</dbReference>
<sequence length="541" mass="56520">MSAAPARASGGAGTVIRRIILFSILYALVVVAAIGLSGLIERVIGAPSVIVGDDSGLARSLAFTFIGVPLAGVLWWWQRRRLADPGERASLVWALYLTAMSLTSLIVATVSIASAANAGIDGEWRPGELAAGTVWAGVWLWHRHMRLSAATAPTRLAELPVELGALYGLIAGATGAIAAVASLISEALVDVGAQLVASQDWYVPVLQGIVWCLIGGLVWWWHWFRDHGRTASGAFAGVLLVIVIGAATATTLFSIGTALFVLLRVLFDSDPIGEVLSPLDVAIAATLIGAIVWIYHAQELATRSERTRRAARLVISAIALIGAASGFGVIVNALLATLGPTLVDDDPRTLLLGGISALVVSGPAWWLAWRPDRPTSADAADQPRRVYLVAVFGASAVVALVTLLIIGFRVFEFALDVGEGGGLVERIRAPLGLLSATVLVFGYHFAVWRHDRALAPAAPTAPRREIGRVILVTAGEPGDGPARIRETTGAAVTVWAAADAEARLDDEGLTGLLESLTDVTAPRVLVIAQPGGGASVVPLAD</sequence>
<keyword evidence="1" id="KW-0812">Transmembrane</keyword>
<dbReference type="Pfam" id="PF18920">
    <property type="entry name" value="DUF5671"/>
    <property type="match status" value="3"/>
</dbReference>
<feature type="transmembrane region" description="Helical" evidence="1">
    <location>
        <begin position="20"/>
        <end position="40"/>
    </location>
</feature>
<dbReference type="EMBL" id="BAAAOH010000001">
    <property type="protein sequence ID" value="GAA1995237.1"/>
    <property type="molecule type" value="Genomic_DNA"/>
</dbReference>
<feature type="transmembrane region" description="Helical" evidence="1">
    <location>
        <begin position="350"/>
        <end position="368"/>
    </location>
</feature>
<organism evidence="3 4">
    <name type="scientific">Microbacterium pumilum</name>
    <dbReference type="NCBI Taxonomy" id="344165"/>
    <lineage>
        <taxon>Bacteria</taxon>
        <taxon>Bacillati</taxon>
        <taxon>Actinomycetota</taxon>
        <taxon>Actinomycetes</taxon>
        <taxon>Micrococcales</taxon>
        <taxon>Microbacteriaceae</taxon>
        <taxon>Microbacterium</taxon>
    </lineage>
</organism>
<feature type="domain" description="DUF5671" evidence="2">
    <location>
        <begin position="20"/>
        <end position="126"/>
    </location>
</feature>
<feature type="domain" description="DUF5671" evidence="2">
    <location>
        <begin position="163"/>
        <end position="293"/>
    </location>
</feature>
<comment type="caution">
    <text evidence="3">The sequence shown here is derived from an EMBL/GenBank/DDBJ whole genome shotgun (WGS) entry which is preliminary data.</text>
</comment>
<feature type="transmembrane region" description="Helical" evidence="1">
    <location>
        <begin position="89"/>
        <end position="112"/>
    </location>
</feature>
<keyword evidence="1" id="KW-0472">Membrane</keyword>
<dbReference type="RefSeq" id="WP_344065072.1">
    <property type="nucleotide sequence ID" value="NZ_BAAAOH010000001.1"/>
</dbReference>
<evidence type="ECO:0000313" key="4">
    <source>
        <dbReference type="Proteomes" id="UP001500326"/>
    </source>
</evidence>
<feature type="domain" description="DUF5671" evidence="2">
    <location>
        <begin position="309"/>
        <end position="435"/>
    </location>
</feature>
<feature type="transmembrane region" description="Helical" evidence="1">
    <location>
        <begin position="163"/>
        <end position="189"/>
    </location>
</feature>
<reference evidence="3 4" key="1">
    <citation type="journal article" date="2019" name="Int. J. Syst. Evol. Microbiol.">
        <title>The Global Catalogue of Microorganisms (GCM) 10K type strain sequencing project: providing services to taxonomists for standard genome sequencing and annotation.</title>
        <authorList>
            <consortium name="The Broad Institute Genomics Platform"/>
            <consortium name="The Broad Institute Genome Sequencing Center for Infectious Disease"/>
            <person name="Wu L."/>
            <person name="Ma J."/>
        </authorList>
    </citation>
    <scope>NUCLEOTIDE SEQUENCE [LARGE SCALE GENOMIC DNA]</scope>
    <source>
        <strain evidence="3 4">JCM 14902</strain>
    </source>
</reference>
<dbReference type="Proteomes" id="UP001500326">
    <property type="component" value="Unassembled WGS sequence"/>
</dbReference>
<feature type="transmembrane region" description="Helical" evidence="1">
    <location>
        <begin position="60"/>
        <end position="77"/>
    </location>
</feature>
<feature type="transmembrane region" description="Helical" evidence="1">
    <location>
        <begin position="431"/>
        <end position="448"/>
    </location>
</feature>
<feature type="transmembrane region" description="Helical" evidence="1">
    <location>
        <begin position="388"/>
        <end position="411"/>
    </location>
</feature>
<keyword evidence="1" id="KW-1133">Transmembrane helix</keyword>
<evidence type="ECO:0000256" key="1">
    <source>
        <dbReference type="SAM" id="Phobius"/>
    </source>
</evidence>
<protein>
    <recommendedName>
        <fullName evidence="2">DUF5671 domain-containing protein</fullName>
    </recommendedName>
</protein>
<proteinExistence type="predicted"/>
<feature type="transmembrane region" description="Helical" evidence="1">
    <location>
        <begin position="233"/>
        <end position="263"/>
    </location>
</feature>
<name>A0ABN2SZD6_9MICO</name>
<feature type="transmembrane region" description="Helical" evidence="1">
    <location>
        <begin position="275"/>
        <end position="295"/>
    </location>
</feature>
<evidence type="ECO:0000259" key="2">
    <source>
        <dbReference type="Pfam" id="PF18920"/>
    </source>
</evidence>
<evidence type="ECO:0000313" key="3">
    <source>
        <dbReference type="EMBL" id="GAA1995237.1"/>
    </source>
</evidence>